<evidence type="ECO:0000313" key="7">
    <source>
        <dbReference type="EMBL" id="KKR72286.1"/>
    </source>
</evidence>
<gene>
    <name evidence="7" type="ORF">UU14_C0008G0013</name>
</gene>
<organism evidence="7 8">
    <name type="scientific">Candidatus Roizmanbacteria bacterium GW2011_GWB1_40_7</name>
    <dbReference type="NCBI Taxonomy" id="1618482"/>
    <lineage>
        <taxon>Bacteria</taxon>
        <taxon>Candidatus Roizmaniibacteriota</taxon>
    </lineage>
</organism>
<reference evidence="7 8" key="1">
    <citation type="journal article" date="2015" name="Nature">
        <title>rRNA introns, odd ribosomes, and small enigmatic genomes across a large radiation of phyla.</title>
        <authorList>
            <person name="Brown C.T."/>
            <person name="Hug L.A."/>
            <person name="Thomas B.C."/>
            <person name="Sharon I."/>
            <person name="Castelle C.J."/>
            <person name="Singh A."/>
            <person name="Wilkins M.J."/>
            <person name="Williams K.H."/>
            <person name="Banfield J.F."/>
        </authorList>
    </citation>
    <scope>NUCLEOTIDE SEQUENCE [LARGE SCALE GENOMIC DNA]</scope>
</reference>
<proteinExistence type="predicted"/>
<comment type="caution">
    <text evidence="7">The sequence shown here is derived from an EMBL/GenBank/DDBJ whole genome shotgun (WGS) entry which is preliminary data.</text>
</comment>
<dbReference type="PANTHER" id="PTHR12714:SF9">
    <property type="entry name" value="PROTEIN-S-ISOPRENYLCYSTEINE O-METHYLTRANSFERASE"/>
    <property type="match status" value="1"/>
</dbReference>
<comment type="subcellular location">
    <subcellularLocation>
        <location evidence="1">Membrane</location>
        <topology evidence="1">Multi-pass membrane protein</topology>
    </subcellularLocation>
</comment>
<feature type="transmembrane region" description="Helical" evidence="6">
    <location>
        <begin position="94"/>
        <end position="114"/>
    </location>
</feature>
<feature type="transmembrane region" description="Helical" evidence="6">
    <location>
        <begin position="6"/>
        <end position="25"/>
    </location>
</feature>
<feature type="transmembrane region" description="Helical" evidence="6">
    <location>
        <begin position="140"/>
        <end position="171"/>
    </location>
</feature>
<keyword evidence="4 6" id="KW-0472">Membrane</keyword>
<dbReference type="EMBL" id="LBZM01000008">
    <property type="protein sequence ID" value="KKR72286.1"/>
    <property type="molecule type" value="Genomic_DNA"/>
</dbReference>
<evidence type="ECO:0000256" key="2">
    <source>
        <dbReference type="ARBA" id="ARBA00022692"/>
    </source>
</evidence>
<keyword evidence="2 6" id="KW-0812">Transmembrane</keyword>
<keyword evidence="3 6" id="KW-1133">Transmembrane helix</keyword>
<feature type="region of interest" description="Disordered" evidence="5">
    <location>
        <begin position="217"/>
        <end position="238"/>
    </location>
</feature>
<evidence type="ECO:0000256" key="4">
    <source>
        <dbReference type="ARBA" id="ARBA00023136"/>
    </source>
</evidence>
<evidence type="ECO:0000256" key="5">
    <source>
        <dbReference type="SAM" id="MobiDB-lite"/>
    </source>
</evidence>
<accession>A0A0G0TBV2</accession>
<keyword evidence="7" id="KW-0808">Transferase</keyword>
<evidence type="ECO:0000256" key="6">
    <source>
        <dbReference type="SAM" id="Phobius"/>
    </source>
</evidence>
<evidence type="ECO:0000313" key="8">
    <source>
        <dbReference type="Proteomes" id="UP000034664"/>
    </source>
</evidence>
<feature type="compositionally biased region" description="Basic residues" evidence="5">
    <location>
        <begin position="228"/>
        <end position="238"/>
    </location>
</feature>
<dbReference type="AlphaFoldDB" id="A0A0G0TBV2"/>
<evidence type="ECO:0000256" key="3">
    <source>
        <dbReference type="ARBA" id="ARBA00022989"/>
    </source>
</evidence>
<dbReference type="PANTHER" id="PTHR12714">
    <property type="entry name" value="PROTEIN-S ISOPRENYLCYSTEINE O-METHYLTRANSFERASE"/>
    <property type="match status" value="1"/>
</dbReference>
<dbReference type="Gene3D" id="1.20.120.1630">
    <property type="match status" value="1"/>
</dbReference>
<protein>
    <submittedName>
        <fullName evidence="7">Isoprenylcysteine carboxyl methyltransferase</fullName>
    </submittedName>
</protein>
<dbReference type="GO" id="GO:0016020">
    <property type="term" value="C:membrane"/>
    <property type="evidence" value="ECO:0007669"/>
    <property type="project" value="UniProtKB-SubCell"/>
</dbReference>
<sequence length="238" mass="27689">MYEYGNWFLVLFNIVLFLYFIKSAFKPRTKTDWRTYRIFGAFIVALFAEMYGFPLTIYLLTSFFGNRLGLDFTHNNGHLLNTLLGIGGDPHLNILHIASYALIIGGFVLLGKAWEVLYKAQKQHTLAINSVYKYIRHPQYLAFILIIFGFLIQWPTLITLIMAPILIFRYIRLARTEEKEMLKKFGFVYQVYKNEVPGFFPLIKHLLVGVLRKSTTLKDSGGGDSYEKHRHLVPHNQN</sequence>
<dbReference type="GO" id="GO:0032259">
    <property type="term" value="P:methylation"/>
    <property type="evidence" value="ECO:0007669"/>
    <property type="project" value="UniProtKB-KW"/>
</dbReference>
<dbReference type="InterPro" id="IPR007269">
    <property type="entry name" value="ICMT_MeTrfase"/>
</dbReference>
<dbReference type="GO" id="GO:0004671">
    <property type="term" value="F:protein C-terminal S-isoprenylcysteine carboxyl O-methyltransferase activity"/>
    <property type="evidence" value="ECO:0007669"/>
    <property type="project" value="InterPro"/>
</dbReference>
<evidence type="ECO:0000256" key="1">
    <source>
        <dbReference type="ARBA" id="ARBA00004141"/>
    </source>
</evidence>
<dbReference type="Proteomes" id="UP000034664">
    <property type="component" value="Unassembled WGS sequence"/>
</dbReference>
<name>A0A0G0TBV2_9BACT</name>
<dbReference type="PATRIC" id="fig|1618482.3.peg.436"/>
<feature type="transmembrane region" description="Helical" evidence="6">
    <location>
        <begin position="37"/>
        <end position="60"/>
    </location>
</feature>
<dbReference type="Pfam" id="PF04140">
    <property type="entry name" value="ICMT"/>
    <property type="match status" value="1"/>
</dbReference>
<keyword evidence="7" id="KW-0489">Methyltransferase</keyword>